<dbReference type="InterPro" id="IPR005151">
    <property type="entry name" value="Tail-specific_protease"/>
</dbReference>
<dbReference type="PROSITE" id="PS50106">
    <property type="entry name" value="PDZ"/>
    <property type="match status" value="1"/>
</dbReference>
<evidence type="ECO:0000313" key="7">
    <source>
        <dbReference type="EMBL" id="MCR2043918.1"/>
    </source>
</evidence>
<gene>
    <name evidence="7" type="ORF">NSA23_07260</name>
</gene>
<dbReference type="PANTHER" id="PTHR32060:SF30">
    <property type="entry name" value="CARBOXY-TERMINAL PROCESSING PROTEASE CTPA"/>
    <property type="match status" value="1"/>
</dbReference>
<dbReference type="EMBL" id="JANJZL010000004">
    <property type="protein sequence ID" value="MCR2043918.1"/>
    <property type="molecule type" value="Genomic_DNA"/>
</dbReference>
<comment type="caution">
    <text evidence="7">The sequence shown here is derived from an EMBL/GenBank/DDBJ whole genome shotgun (WGS) entry which is preliminary data.</text>
</comment>
<dbReference type="CDD" id="cd07560">
    <property type="entry name" value="Peptidase_S41_CPP"/>
    <property type="match status" value="1"/>
</dbReference>
<dbReference type="RefSeq" id="WP_042683056.1">
    <property type="nucleotide sequence ID" value="NZ_CABKTM010000049.1"/>
</dbReference>
<dbReference type="SUPFAM" id="SSF50156">
    <property type="entry name" value="PDZ domain-like"/>
    <property type="match status" value="1"/>
</dbReference>
<dbReference type="Pfam" id="PF03572">
    <property type="entry name" value="Peptidase_S41"/>
    <property type="match status" value="1"/>
</dbReference>
<dbReference type="Pfam" id="PF13180">
    <property type="entry name" value="PDZ_2"/>
    <property type="match status" value="1"/>
</dbReference>
<dbReference type="GO" id="GO:0030288">
    <property type="term" value="C:outer membrane-bounded periplasmic space"/>
    <property type="evidence" value="ECO:0007669"/>
    <property type="project" value="TreeGrafter"/>
</dbReference>
<keyword evidence="2 5" id="KW-0645">Protease</keyword>
<keyword evidence="8" id="KW-1185">Reference proteome</keyword>
<name>A0A9X2S4W7_9FIRM</name>
<dbReference type="CDD" id="cd06782">
    <property type="entry name" value="cpPDZ_CPP-like"/>
    <property type="match status" value="1"/>
</dbReference>
<dbReference type="SUPFAM" id="SSF52096">
    <property type="entry name" value="ClpP/crotonase"/>
    <property type="match status" value="1"/>
</dbReference>
<comment type="similarity">
    <text evidence="1 5">Belongs to the peptidase S41A family.</text>
</comment>
<evidence type="ECO:0000256" key="2">
    <source>
        <dbReference type="ARBA" id="ARBA00022670"/>
    </source>
</evidence>
<dbReference type="InterPro" id="IPR036034">
    <property type="entry name" value="PDZ_sf"/>
</dbReference>
<evidence type="ECO:0000256" key="1">
    <source>
        <dbReference type="ARBA" id="ARBA00009179"/>
    </source>
</evidence>
<dbReference type="GO" id="GO:0007165">
    <property type="term" value="P:signal transduction"/>
    <property type="evidence" value="ECO:0007669"/>
    <property type="project" value="TreeGrafter"/>
</dbReference>
<dbReference type="SMART" id="SM00245">
    <property type="entry name" value="TSPc"/>
    <property type="match status" value="1"/>
</dbReference>
<evidence type="ECO:0000313" key="8">
    <source>
        <dbReference type="Proteomes" id="UP001142078"/>
    </source>
</evidence>
<dbReference type="Pfam" id="PF22694">
    <property type="entry name" value="CtpB_N-like"/>
    <property type="match status" value="1"/>
</dbReference>
<dbReference type="SMART" id="SM00228">
    <property type="entry name" value="PDZ"/>
    <property type="match status" value="1"/>
</dbReference>
<proteinExistence type="inferred from homology"/>
<dbReference type="Gene3D" id="2.30.42.10">
    <property type="match status" value="1"/>
</dbReference>
<keyword evidence="3 5" id="KW-0378">Hydrolase</keyword>
<sequence>MSKKKATTRIILLLLITNIATFTISNLLPIPLNKKVIISKDEYEQLATVYKKYSKAMTIEESIKKNFLKDVNDERLMDGQLKGMLESLKDPYSTYMSKSEFDDFMEHTKGVYGGIGVIVSPGEDNLITVVSPIEDTPGEKAGLKTGDKIIKIDGEEFTADKMDAAVKVMKGKPGTEVNLTILRKDKDGKSNNIDLKIKREEIRLKTVKAEMLEDKIGYIKITSFDDLTYKDFKKEFDILAKDGAQGIILDLRNNPGGLLDVSADIADEFLGEGTIVYTEDKNGEREYLKSDKKKTDLPLVMLVNEGSASASEILAGAVKDTERGVLVGTKTFGKGIVQRIVKLPDGSGYKMTVSEYFTPKGTNIHNIGIKPDVEVKLPEEVQITGPENLKEDVQLKKGIEIMKDTMNKK</sequence>
<organism evidence="7 8">
    <name type="scientific">Anaerosalibacter massiliensis</name>
    <dbReference type="NCBI Taxonomy" id="1347392"/>
    <lineage>
        <taxon>Bacteria</taxon>
        <taxon>Bacillati</taxon>
        <taxon>Bacillota</taxon>
        <taxon>Tissierellia</taxon>
        <taxon>Tissierellales</taxon>
        <taxon>Sporanaerobacteraceae</taxon>
        <taxon>Anaerosalibacter</taxon>
    </lineage>
</organism>
<evidence type="ECO:0000256" key="5">
    <source>
        <dbReference type="RuleBase" id="RU004404"/>
    </source>
</evidence>
<protein>
    <submittedName>
        <fullName evidence="7">S41 family peptidase</fullName>
    </submittedName>
</protein>
<dbReference type="InterPro" id="IPR001478">
    <property type="entry name" value="PDZ"/>
</dbReference>
<dbReference type="InterPro" id="IPR029045">
    <property type="entry name" value="ClpP/crotonase-like_dom_sf"/>
</dbReference>
<evidence type="ECO:0000259" key="6">
    <source>
        <dbReference type="PROSITE" id="PS50106"/>
    </source>
</evidence>
<dbReference type="GO" id="GO:0004175">
    <property type="term" value="F:endopeptidase activity"/>
    <property type="evidence" value="ECO:0007669"/>
    <property type="project" value="TreeGrafter"/>
</dbReference>
<dbReference type="AlphaFoldDB" id="A0A9X2S4W7"/>
<dbReference type="FunFam" id="2.30.42.10:FF:000063">
    <property type="entry name" value="Peptidase, S41 family"/>
    <property type="match status" value="1"/>
</dbReference>
<keyword evidence="4 5" id="KW-0720">Serine protease</keyword>
<feature type="domain" description="PDZ" evidence="6">
    <location>
        <begin position="104"/>
        <end position="170"/>
    </location>
</feature>
<dbReference type="GO" id="GO:0008236">
    <property type="term" value="F:serine-type peptidase activity"/>
    <property type="evidence" value="ECO:0007669"/>
    <property type="project" value="UniProtKB-KW"/>
</dbReference>
<reference evidence="7" key="1">
    <citation type="submission" date="2022-07" db="EMBL/GenBank/DDBJ databases">
        <title>Enhanced cultured diversity of the mouse gut microbiota enables custom-made synthetic communities.</title>
        <authorList>
            <person name="Afrizal A."/>
        </authorList>
    </citation>
    <scope>NUCLEOTIDE SEQUENCE</scope>
    <source>
        <strain evidence="7">DSM 29482</strain>
    </source>
</reference>
<evidence type="ECO:0000256" key="3">
    <source>
        <dbReference type="ARBA" id="ARBA00022801"/>
    </source>
</evidence>
<dbReference type="InterPro" id="IPR055210">
    <property type="entry name" value="CtpA/B_N"/>
</dbReference>
<dbReference type="PANTHER" id="PTHR32060">
    <property type="entry name" value="TAIL-SPECIFIC PROTEASE"/>
    <property type="match status" value="1"/>
</dbReference>
<dbReference type="NCBIfam" id="TIGR00225">
    <property type="entry name" value="prc"/>
    <property type="match status" value="1"/>
</dbReference>
<accession>A0A9X2S4W7</accession>
<evidence type="ECO:0000256" key="4">
    <source>
        <dbReference type="ARBA" id="ARBA00022825"/>
    </source>
</evidence>
<dbReference type="OrthoDB" id="9812068at2"/>
<dbReference type="InterPro" id="IPR004447">
    <property type="entry name" value="Peptidase_S41A"/>
</dbReference>
<dbReference type="Proteomes" id="UP001142078">
    <property type="component" value="Unassembled WGS sequence"/>
</dbReference>
<dbReference type="GO" id="GO:0006508">
    <property type="term" value="P:proteolysis"/>
    <property type="evidence" value="ECO:0007669"/>
    <property type="project" value="UniProtKB-KW"/>
</dbReference>
<dbReference type="Gene3D" id="3.90.226.10">
    <property type="entry name" value="2-enoyl-CoA Hydratase, Chain A, domain 1"/>
    <property type="match status" value="1"/>
</dbReference>
<dbReference type="Gene3D" id="3.30.750.44">
    <property type="match status" value="1"/>
</dbReference>